<evidence type="ECO:0000256" key="2">
    <source>
        <dbReference type="ARBA" id="ARBA00022448"/>
    </source>
</evidence>
<feature type="transmembrane region" description="Helical" evidence="7">
    <location>
        <begin position="167"/>
        <end position="189"/>
    </location>
</feature>
<feature type="transmembrane region" description="Helical" evidence="7">
    <location>
        <begin position="130"/>
        <end position="155"/>
    </location>
</feature>
<feature type="transmembrane region" description="Helical" evidence="7">
    <location>
        <begin position="52"/>
        <end position="70"/>
    </location>
</feature>
<evidence type="ECO:0000313" key="10">
    <source>
        <dbReference type="Proteomes" id="UP000537141"/>
    </source>
</evidence>
<dbReference type="Pfam" id="PF02080">
    <property type="entry name" value="TrkA_C"/>
    <property type="match status" value="2"/>
</dbReference>
<dbReference type="Proteomes" id="UP000537141">
    <property type="component" value="Unassembled WGS sequence"/>
</dbReference>
<dbReference type="Gene3D" id="3.30.70.1450">
    <property type="entry name" value="Regulator of K+ conductance, C-terminal domain"/>
    <property type="match status" value="2"/>
</dbReference>
<keyword evidence="3 7" id="KW-0812">Transmembrane</keyword>
<dbReference type="Pfam" id="PF03600">
    <property type="entry name" value="CitMHS"/>
    <property type="match status" value="1"/>
</dbReference>
<dbReference type="PROSITE" id="PS51202">
    <property type="entry name" value="RCK_C"/>
    <property type="match status" value="2"/>
</dbReference>
<evidence type="ECO:0000259" key="8">
    <source>
        <dbReference type="PROSITE" id="PS51202"/>
    </source>
</evidence>
<keyword evidence="4" id="KW-0677">Repeat</keyword>
<keyword evidence="2" id="KW-0813">Transport</keyword>
<sequence>MVAIQWLLIAIFIATFFGLVKFQQFPERVFAVALFACLGFSFVDTQDILSNAVNPGLVTLILLVLASFSFERTSILRRLSAVMINGSKFKSTVRTLVYTALASALMNNTAVVAALISTVKNNSLINPGKLLLPLSFAAILGGTLTLVGTSTNLIVNTMLIKQGHPSLGFFDFTAIGLCAAVACLAVIIVRQNSLPEMLTEKMSNQDYLVEAEVSTESKLIGLTVEENGLRNLDSLFLVELVRHGRLITPVAPDEVLLAEDKLIFSGDVSKVLVLQQFDGLTLFAEKDGLLRDNLTEVLIKPDSAVVGKTLKKAGFRARFDAAVVAVKREGSALSGKLGDLIIQPGDFLVLAVGNDFSSRTNLSKNFYILSGHKPDNMLSGWRDRLTVIGFIAVVATSVFTSIGLLKALMFYVAILIFTGCLTVNEIKRRFPLEIWMIVLGALTLAQALDSSGVAPLIAKNIEMLLQGQSAYLTLVVIFILTLLMTEVMTNSAAAALLFPIAYSISVGLEVSPLPFVMAVAFAASGSFISPYGYQTNVMVYNAGNYTLTDVVKFGVPVSIVYSIVVLILLPMVFPF</sequence>
<feature type="transmembrane region" description="Helical" evidence="7">
    <location>
        <begin position="436"/>
        <end position="458"/>
    </location>
</feature>
<accession>A0A7X0NEB0</accession>
<feature type="transmembrane region" description="Helical" evidence="7">
    <location>
        <begin position="6"/>
        <end position="22"/>
    </location>
</feature>
<evidence type="ECO:0000256" key="6">
    <source>
        <dbReference type="ARBA" id="ARBA00023136"/>
    </source>
</evidence>
<dbReference type="EMBL" id="JACHHU010000001">
    <property type="protein sequence ID" value="MBB6541835.1"/>
    <property type="molecule type" value="Genomic_DNA"/>
</dbReference>
<evidence type="ECO:0000256" key="3">
    <source>
        <dbReference type="ARBA" id="ARBA00022692"/>
    </source>
</evidence>
<keyword evidence="10" id="KW-1185">Reference proteome</keyword>
<reference evidence="9 10" key="1">
    <citation type="submission" date="2020-08" db="EMBL/GenBank/DDBJ databases">
        <title>Genomic Encyclopedia of Type Strains, Phase IV (KMG-IV): sequencing the most valuable type-strain genomes for metagenomic binning, comparative biology and taxonomic classification.</title>
        <authorList>
            <person name="Goeker M."/>
        </authorList>
    </citation>
    <scope>NUCLEOTIDE SEQUENCE [LARGE SCALE GENOMIC DNA]</scope>
    <source>
        <strain evidence="9 10">DSM 26287</strain>
    </source>
</reference>
<feature type="domain" description="RCK C-terminal" evidence="8">
    <location>
        <begin position="282"/>
        <end position="366"/>
    </location>
</feature>
<dbReference type="GO" id="GO:0006813">
    <property type="term" value="P:potassium ion transport"/>
    <property type="evidence" value="ECO:0007669"/>
    <property type="project" value="InterPro"/>
</dbReference>
<feature type="transmembrane region" description="Helical" evidence="7">
    <location>
        <begin position="29"/>
        <end position="46"/>
    </location>
</feature>
<comment type="subcellular location">
    <subcellularLocation>
        <location evidence="1">Membrane</location>
        <topology evidence="1">Multi-pass membrane protein</topology>
    </subcellularLocation>
</comment>
<protein>
    <submittedName>
        <fullName evidence="9">Di/tricarboxylate transporter</fullName>
    </submittedName>
</protein>
<organism evidence="9 10">
    <name type="scientific">Thalassotalea piscium</name>
    <dbReference type="NCBI Taxonomy" id="1230533"/>
    <lineage>
        <taxon>Bacteria</taxon>
        <taxon>Pseudomonadati</taxon>
        <taxon>Pseudomonadota</taxon>
        <taxon>Gammaproteobacteria</taxon>
        <taxon>Alteromonadales</taxon>
        <taxon>Colwelliaceae</taxon>
        <taxon>Thalassotalea</taxon>
    </lineage>
</organism>
<dbReference type="RefSeq" id="WP_184421546.1">
    <property type="nucleotide sequence ID" value="NZ_AP027362.1"/>
</dbReference>
<evidence type="ECO:0000256" key="1">
    <source>
        <dbReference type="ARBA" id="ARBA00004141"/>
    </source>
</evidence>
<feature type="transmembrane region" description="Helical" evidence="7">
    <location>
        <begin position="470"/>
        <end position="501"/>
    </location>
</feature>
<dbReference type="InterPro" id="IPR036721">
    <property type="entry name" value="RCK_C_sf"/>
</dbReference>
<dbReference type="PANTHER" id="PTHR43652">
    <property type="entry name" value="BASIC AMINO ACID ANTIPORTER YFCC-RELATED"/>
    <property type="match status" value="1"/>
</dbReference>
<dbReference type="GO" id="GO:0005886">
    <property type="term" value="C:plasma membrane"/>
    <property type="evidence" value="ECO:0007669"/>
    <property type="project" value="TreeGrafter"/>
</dbReference>
<feature type="domain" description="RCK C-terminal" evidence="8">
    <location>
        <begin position="195"/>
        <end position="280"/>
    </location>
</feature>
<evidence type="ECO:0000313" key="9">
    <source>
        <dbReference type="EMBL" id="MBB6541835.1"/>
    </source>
</evidence>
<dbReference type="InterPro" id="IPR004680">
    <property type="entry name" value="Cit_transptr-like_dom"/>
</dbReference>
<proteinExistence type="predicted"/>
<dbReference type="AlphaFoldDB" id="A0A7X0NEB0"/>
<evidence type="ECO:0000256" key="4">
    <source>
        <dbReference type="ARBA" id="ARBA00022737"/>
    </source>
</evidence>
<dbReference type="InterPro" id="IPR006037">
    <property type="entry name" value="RCK_C"/>
</dbReference>
<dbReference type="GO" id="GO:0008324">
    <property type="term" value="F:monoatomic cation transmembrane transporter activity"/>
    <property type="evidence" value="ECO:0007669"/>
    <property type="project" value="InterPro"/>
</dbReference>
<evidence type="ECO:0000256" key="7">
    <source>
        <dbReference type="SAM" id="Phobius"/>
    </source>
</evidence>
<comment type="caution">
    <text evidence="9">The sequence shown here is derived from an EMBL/GenBank/DDBJ whole genome shotgun (WGS) entry which is preliminary data.</text>
</comment>
<keyword evidence="6 7" id="KW-0472">Membrane</keyword>
<feature type="transmembrane region" description="Helical" evidence="7">
    <location>
        <begin position="385"/>
        <end position="402"/>
    </location>
</feature>
<evidence type="ECO:0000256" key="5">
    <source>
        <dbReference type="ARBA" id="ARBA00022989"/>
    </source>
</evidence>
<gene>
    <name evidence="9" type="ORF">HNQ55_000309</name>
</gene>
<dbReference type="InterPro" id="IPR051679">
    <property type="entry name" value="DASS-Related_Transporters"/>
</dbReference>
<feature type="transmembrane region" description="Helical" evidence="7">
    <location>
        <begin position="553"/>
        <end position="573"/>
    </location>
</feature>
<dbReference type="PANTHER" id="PTHR43652:SF2">
    <property type="entry name" value="BASIC AMINO ACID ANTIPORTER YFCC-RELATED"/>
    <property type="match status" value="1"/>
</dbReference>
<feature type="transmembrane region" description="Helical" evidence="7">
    <location>
        <begin position="513"/>
        <end position="533"/>
    </location>
</feature>
<keyword evidence="5 7" id="KW-1133">Transmembrane helix</keyword>
<dbReference type="SUPFAM" id="SSF116726">
    <property type="entry name" value="TrkA C-terminal domain-like"/>
    <property type="match status" value="2"/>
</dbReference>
<name>A0A7X0NEB0_9GAMM</name>